<organism evidence="2">
    <name type="scientific">Verticillium alfalfae (strain VaMs.102 / ATCC MYA-4576 / FGSC 10136)</name>
    <name type="common">Verticillium wilt of alfalfa</name>
    <name type="synonym">Verticillium albo-atrum</name>
    <dbReference type="NCBI Taxonomy" id="526221"/>
    <lineage>
        <taxon>Eukaryota</taxon>
        <taxon>Fungi</taxon>
        <taxon>Dikarya</taxon>
        <taxon>Ascomycota</taxon>
        <taxon>Pezizomycotina</taxon>
        <taxon>Sordariomycetes</taxon>
        <taxon>Hypocreomycetidae</taxon>
        <taxon>Glomerellales</taxon>
        <taxon>Plectosphaerellaceae</taxon>
        <taxon>Verticillium</taxon>
    </lineage>
</organism>
<protein>
    <submittedName>
        <fullName evidence="1">Predicted protein</fullName>
    </submittedName>
</protein>
<dbReference type="RefSeq" id="XP_003003478.1">
    <property type="nucleotide sequence ID" value="XM_003003432.1"/>
</dbReference>
<name>C9SLZ6_VERA1</name>
<accession>C9SLZ6</accession>
<reference evidence="2" key="1">
    <citation type="journal article" date="2011" name="PLoS Pathog.">
        <title>Comparative genomics yields insights into niche adaptation of plant vascular wilt pathogens.</title>
        <authorList>
            <person name="Klosterman S.J."/>
            <person name="Subbarao K.V."/>
            <person name="Kang S."/>
            <person name="Veronese P."/>
            <person name="Gold S.E."/>
            <person name="Thomma B.P.H.J."/>
            <person name="Chen Z."/>
            <person name="Henrissat B."/>
            <person name="Lee Y.-H."/>
            <person name="Park J."/>
            <person name="Garcia-Pedrajas M.D."/>
            <person name="Barbara D.J."/>
            <person name="Anchieta A."/>
            <person name="de Jonge R."/>
            <person name="Santhanam P."/>
            <person name="Maruthachalam K."/>
            <person name="Atallah Z."/>
            <person name="Amyotte S.G."/>
            <person name="Paz Z."/>
            <person name="Inderbitzin P."/>
            <person name="Hayes R.J."/>
            <person name="Heiman D.I."/>
            <person name="Young S."/>
            <person name="Zeng Q."/>
            <person name="Engels R."/>
            <person name="Galagan J."/>
            <person name="Cuomo C.A."/>
            <person name="Dobinson K.F."/>
            <person name="Ma L.-J."/>
        </authorList>
    </citation>
    <scope>NUCLEOTIDE SEQUENCE [LARGE SCALE GENOMIC DNA]</scope>
    <source>
        <strain evidence="2">VaMs.102 / ATCC MYA-4576 / FGSC 10136</strain>
    </source>
</reference>
<proteinExistence type="predicted"/>
<keyword evidence="2" id="KW-1185">Reference proteome</keyword>
<dbReference type="EMBL" id="DS985220">
    <property type="protein sequence ID" value="EEY19811.1"/>
    <property type="molecule type" value="Genomic_DNA"/>
</dbReference>
<evidence type="ECO:0000313" key="2">
    <source>
        <dbReference type="Proteomes" id="UP000008698"/>
    </source>
</evidence>
<dbReference type="GeneID" id="9537772"/>
<dbReference type="Proteomes" id="UP000008698">
    <property type="component" value="Unassembled WGS sequence"/>
</dbReference>
<gene>
    <name evidence="1" type="ORF">VDBG_05920</name>
</gene>
<dbReference type="KEGG" id="val:VDBG_05920"/>
<dbReference type="AlphaFoldDB" id="C9SLZ6"/>
<evidence type="ECO:0000313" key="1">
    <source>
        <dbReference type="EMBL" id="EEY19811.1"/>
    </source>
</evidence>
<dbReference type="OrthoDB" id="5273847at2759"/>
<dbReference type="HOGENOM" id="CLU_1379073_0_0_1"/>
<sequence length="198" mass="21561">MLGTSGRIYGRSLYDEAVARFLVFGSTDDDHARNPTQVTVRMKDNGPGQFTDFREIIISFAPAAHQTLIRLGLRSETAPQEESLVIDGPGGERITAPDSVYEYSQLLGFTIRTSFGRAADFPAGFRDDISPRASVARSVHCPAKESIVGFWAMTETEKIFDLGLISAQSVVCNAGNDEECGEEPAVVEGLTMLHEAQE</sequence>